<dbReference type="GO" id="GO:0008080">
    <property type="term" value="F:N-acetyltransferase activity"/>
    <property type="evidence" value="ECO:0007669"/>
    <property type="project" value="InterPro"/>
</dbReference>
<dbReference type="InterPro" id="IPR000182">
    <property type="entry name" value="GNAT_dom"/>
</dbReference>
<proteinExistence type="predicted"/>
<dbReference type="PROSITE" id="PS51186">
    <property type="entry name" value="GNAT"/>
    <property type="match status" value="1"/>
</dbReference>
<dbReference type="EC" id="2.3.1.-" evidence="2"/>
<dbReference type="InterPro" id="IPR050769">
    <property type="entry name" value="NAT_camello-type"/>
</dbReference>
<dbReference type="SUPFAM" id="SSF55729">
    <property type="entry name" value="Acyl-CoA N-acyltransferases (Nat)"/>
    <property type="match status" value="1"/>
</dbReference>
<dbReference type="InterPro" id="IPR016181">
    <property type="entry name" value="Acyl_CoA_acyltransferase"/>
</dbReference>
<dbReference type="OrthoDB" id="162775at2"/>
<dbReference type="RefSeq" id="WP_003754557.1">
    <property type="nucleotide sequence ID" value="NZ_CABKNG010000001.1"/>
</dbReference>
<organism evidence="2 3">
    <name type="scientific">Listeria grayi</name>
    <name type="common">Listeria murrayi</name>
    <dbReference type="NCBI Taxonomy" id="1641"/>
    <lineage>
        <taxon>Bacteria</taxon>
        <taxon>Bacillati</taxon>
        <taxon>Bacillota</taxon>
        <taxon>Bacilli</taxon>
        <taxon>Bacillales</taxon>
        <taxon>Listeriaceae</taxon>
        <taxon>Listeria</taxon>
    </lineage>
</organism>
<evidence type="ECO:0000313" key="2">
    <source>
        <dbReference type="EMBL" id="STY44034.1"/>
    </source>
</evidence>
<protein>
    <submittedName>
        <fullName evidence="2">Uncharacterized N-acetyltransferase YvbK</fullName>
        <ecNumber evidence="2">2.3.1.-</ecNumber>
    </submittedName>
</protein>
<name>A0A378MDZ7_LISGR</name>
<dbReference type="Gene3D" id="3.40.630.30">
    <property type="match status" value="1"/>
</dbReference>
<dbReference type="CDD" id="cd04301">
    <property type="entry name" value="NAT_SF"/>
    <property type="match status" value="1"/>
</dbReference>
<dbReference type="Proteomes" id="UP000254879">
    <property type="component" value="Unassembled WGS sequence"/>
</dbReference>
<keyword evidence="2" id="KW-0012">Acyltransferase</keyword>
<reference evidence="2 3" key="1">
    <citation type="submission" date="2018-06" db="EMBL/GenBank/DDBJ databases">
        <authorList>
            <consortium name="Pathogen Informatics"/>
            <person name="Doyle S."/>
        </authorList>
    </citation>
    <scope>NUCLEOTIDE SEQUENCE [LARGE SCALE GENOMIC DNA]</scope>
    <source>
        <strain evidence="3">NCTC 10815</strain>
    </source>
</reference>
<keyword evidence="1 2" id="KW-0808">Transferase</keyword>
<dbReference type="Pfam" id="PF00583">
    <property type="entry name" value="Acetyltransf_1"/>
    <property type="match status" value="1"/>
</dbReference>
<dbReference type="PANTHER" id="PTHR13947">
    <property type="entry name" value="GNAT FAMILY N-ACETYLTRANSFERASE"/>
    <property type="match status" value="1"/>
</dbReference>
<accession>A0A378MDZ7</accession>
<dbReference type="PANTHER" id="PTHR13947:SF37">
    <property type="entry name" value="LD18367P"/>
    <property type="match status" value="1"/>
</dbReference>
<sequence length="156" mass="17434">MEYAELFPSDELPLQLLLEADPDLNQITSYINDCMIYVLKKSSEPIGIICVQPLASHTAEIKNISIAATYQNSGLGKQLLHHALLKLDQKAFRKVIVKTGNSSIGPLAFYQKLGFRITGMEPDFFTKHYPHQEIIENGIPCKDQIELTLYLNGKGG</sequence>
<gene>
    <name evidence="2" type="primary">yvbK</name>
    <name evidence="2" type="ORF">NCTC10815_01345</name>
</gene>
<evidence type="ECO:0000256" key="1">
    <source>
        <dbReference type="ARBA" id="ARBA00022679"/>
    </source>
</evidence>
<evidence type="ECO:0000313" key="3">
    <source>
        <dbReference type="Proteomes" id="UP000254879"/>
    </source>
</evidence>
<dbReference type="AlphaFoldDB" id="A0A378MDZ7"/>
<dbReference type="EMBL" id="UGPG01000001">
    <property type="protein sequence ID" value="STY44034.1"/>
    <property type="molecule type" value="Genomic_DNA"/>
</dbReference>